<accession>A0A345C0Y2</accession>
<dbReference type="Pfam" id="PF00441">
    <property type="entry name" value="Acyl-CoA_dh_1"/>
    <property type="match status" value="1"/>
</dbReference>
<dbReference type="RefSeq" id="WP_114374164.1">
    <property type="nucleotide sequence ID" value="NZ_CP031092.1"/>
</dbReference>
<dbReference type="Pfam" id="PF02771">
    <property type="entry name" value="Acyl-CoA_dh_N"/>
    <property type="match status" value="1"/>
</dbReference>
<dbReference type="SUPFAM" id="SSF47203">
    <property type="entry name" value="Acyl-CoA dehydrogenase C-terminal domain-like"/>
    <property type="match status" value="1"/>
</dbReference>
<reference evidence="7 8" key="1">
    <citation type="journal article" date="2018" name="J. Microbiol.">
        <title>Salicibibacter kimchii gen. nov., sp. nov., a moderately halophilic and alkalitolerant bacterium in the family Bacillaceae, isolated from kimchi.</title>
        <authorList>
            <person name="Jang J.Y."/>
            <person name="Oh Y.J."/>
            <person name="Lim S.K."/>
            <person name="Park H.K."/>
            <person name="Lee C."/>
            <person name="Kim J.Y."/>
            <person name="Lee M.A."/>
            <person name="Choi H.J."/>
        </authorList>
    </citation>
    <scope>NUCLEOTIDE SEQUENCE [LARGE SCALE GENOMIC DNA]</scope>
    <source>
        <strain evidence="7 8">NKC1-1</strain>
    </source>
</reference>
<dbReference type="InterPro" id="IPR013786">
    <property type="entry name" value="AcylCoA_DH/ox_N"/>
</dbReference>
<evidence type="ECO:0000256" key="4">
    <source>
        <dbReference type="ARBA" id="ARBA00022827"/>
    </source>
</evidence>
<comment type="similarity">
    <text evidence="2">Belongs to the acyl-CoA dehydrogenase family.</text>
</comment>
<dbReference type="InterPro" id="IPR006089">
    <property type="entry name" value="Acyl-CoA_DH_CS"/>
</dbReference>
<dbReference type="CDD" id="cd00567">
    <property type="entry name" value="ACAD"/>
    <property type="match status" value="1"/>
</dbReference>
<evidence type="ECO:0000313" key="7">
    <source>
        <dbReference type="EMBL" id="AXF56863.1"/>
    </source>
</evidence>
<organism evidence="7 8">
    <name type="scientific">Salicibibacter kimchii</name>
    <dbReference type="NCBI Taxonomy" id="2099786"/>
    <lineage>
        <taxon>Bacteria</taxon>
        <taxon>Bacillati</taxon>
        <taxon>Bacillota</taxon>
        <taxon>Bacilli</taxon>
        <taxon>Bacillales</taxon>
        <taxon>Bacillaceae</taxon>
        <taxon>Salicibibacter</taxon>
    </lineage>
</organism>
<sequence>MISFSPTEDETAFVDVAQGFAKDVIRPNARDCEKKRAVDDMITAKAEEIGVSTLELPERWDGLELPLISQVQMLQALSYGDLDIVQGLPGAGDAASIIRLAPENPALDAYKESGQGSVWPNVAFIDAFDPEEPWGGALQISKNGDGYTLNGTSQPVRLGVGAEYVAVAAVDTDAEPVVVWLHNTLGGNRWTAKEGDYRLGLLSTGLASLRFDHTEVHANEVLAKGDEAQALITGAQTRVRILQAAKAVGLMEAALEYATEYTAERKAFGKVIAQFQGVSFKIAEMAIETRIANHLVWEAATKVDADKKDADEASLRALYRSHRSSLFVTDAAVQMLGGHGFVDEFPVEKWARDAQAQAGLYGREHDLITRRGERIVNGTTGAKKEVLQ</sequence>
<dbReference type="InterPro" id="IPR037069">
    <property type="entry name" value="AcylCoA_DH/ox_N_sf"/>
</dbReference>
<comment type="cofactor">
    <cofactor evidence="1">
        <name>FAD</name>
        <dbReference type="ChEBI" id="CHEBI:57692"/>
    </cofactor>
</comment>
<dbReference type="InterPro" id="IPR009075">
    <property type="entry name" value="AcylCo_DH/oxidase_C"/>
</dbReference>
<dbReference type="GO" id="GO:0050660">
    <property type="term" value="F:flavin adenine dinucleotide binding"/>
    <property type="evidence" value="ECO:0007669"/>
    <property type="project" value="InterPro"/>
</dbReference>
<dbReference type="AlphaFoldDB" id="A0A345C0Y2"/>
<evidence type="ECO:0000259" key="5">
    <source>
        <dbReference type="Pfam" id="PF00441"/>
    </source>
</evidence>
<feature type="domain" description="Acyl-CoA dehydrogenase/oxidase N-terminal" evidence="6">
    <location>
        <begin position="7"/>
        <end position="84"/>
    </location>
</feature>
<evidence type="ECO:0000259" key="6">
    <source>
        <dbReference type="Pfam" id="PF02771"/>
    </source>
</evidence>
<evidence type="ECO:0000256" key="3">
    <source>
        <dbReference type="ARBA" id="ARBA00022630"/>
    </source>
</evidence>
<dbReference type="GO" id="GO:0003995">
    <property type="term" value="F:acyl-CoA dehydrogenase activity"/>
    <property type="evidence" value="ECO:0007669"/>
    <property type="project" value="InterPro"/>
</dbReference>
<evidence type="ECO:0000256" key="2">
    <source>
        <dbReference type="ARBA" id="ARBA00009347"/>
    </source>
</evidence>
<dbReference type="InterPro" id="IPR036250">
    <property type="entry name" value="AcylCo_DH-like_C"/>
</dbReference>
<dbReference type="Proteomes" id="UP000252100">
    <property type="component" value="Chromosome"/>
</dbReference>
<dbReference type="PROSITE" id="PS00073">
    <property type="entry name" value="ACYL_COA_DH_2"/>
    <property type="match status" value="1"/>
</dbReference>
<dbReference type="KEGG" id="rue:DT065_13200"/>
<gene>
    <name evidence="7" type="ORF">DT065_13200</name>
</gene>
<dbReference type="Gene3D" id="1.10.540.10">
    <property type="entry name" value="Acyl-CoA dehydrogenase/oxidase, N-terminal domain"/>
    <property type="match status" value="1"/>
</dbReference>
<keyword evidence="8" id="KW-1185">Reference proteome</keyword>
<dbReference type="EMBL" id="CP031092">
    <property type="protein sequence ID" value="AXF56863.1"/>
    <property type="molecule type" value="Genomic_DNA"/>
</dbReference>
<evidence type="ECO:0000313" key="8">
    <source>
        <dbReference type="Proteomes" id="UP000252100"/>
    </source>
</evidence>
<keyword evidence="3" id="KW-0285">Flavoprotein</keyword>
<dbReference type="InterPro" id="IPR009100">
    <property type="entry name" value="AcylCoA_DH/oxidase_NM_dom_sf"/>
</dbReference>
<name>A0A345C0Y2_9BACI</name>
<feature type="domain" description="Acyl-CoA dehydrogenase/oxidase C-terminal" evidence="5">
    <location>
        <begin position="237"/>
        <end position="358"/>
    </location>
</feature>
<dbReference type="Gene3D" id="1.20.140.10">
    <property type="entry name" value="Butyryl-CoA Dehydrogenase, subunit A, domain 3"/>
    <property type="match status" value="1"/>
</dbReference>
<protein>
    <submittedName>
        <fullName evidence="7">Acyl-CoA dehydrogenase</fullName>
    </submittedName>
</protein>
<dbReference type="OrthoDB" id="2371581at2"/>
<keyword evidence="4" id="KW-0274">FAD</keyword>
<dbReference type="PANTHER" id="PTHR43884:SF12">
    <property type="entry name" value="ISOVALERYL-COA DEHYDROGENASE, MITOCHONDRIAL-RELATED"/>
    <property type="match status" value="1"/>
</dbReference>
<evidence type="ECO:0000256" key="1">
    <source>
        <dbReference type="ARBA" id="ARBA00001974"/>
    </source>
</evidence>
<proteinExistence type="inferred from homology"/>
<dbReference type="PANTHER" id="PTHR43884">
    <property type="entry name" value="ACYL-COA DEHYDROGENASE"/>
    <property type="match status" value="1"/>
</dbReference>
<dbReference type="SUPFAM" id="SSF56645">
    <property type="entry name" value="Acyl-CoA dehydrogenase NM domain-like"/>
    <property type="match status" value="1"/>
</dbReference>